<keyword evidence="3" id="KW-1185">Reference proteome</keyword>
<dbReference type="Proteomes" id="UP000280298">
    <property type="component" value="Chromosome"/>
</dbReference>
<name>A0A3S9MCI7_9ACTN</name>
<organism evidence="2 3">
    <name type="scientific">Streptomyces cyaneochromogenes</name>
    <dbReference type="NCBI Taxonomy" id="2496836"/>
    <lineage>
        <taxon>Bacteria</taxon>
        <taxon>Bacillati</taxon>
        <taxon>Actinomycetota</taxon>
        <taxon>Actinomycetes</taxon>
        <taxon>Kitasatosporales</taxon>
        <taxon>Streptomycetaceae</taxon>
        <taxon>Streptomyces</taxon>
    </lineage>
</organism>
<evidence type="ECO:0000313" key="3">
    <source>
        <dbReference type="Proteomes" id="UP000280298"/>
    </source>
</evidence>
<feature type="signal peptide" evidence="1">
    <location>
        <begin position="1"/>
        <end position="44"/>
    </location>
</feature>
<gene>
    <name evidence="2" type="ORF">EJ357_28440</name>
</gene>
<sequence>MVLSTNGGGRTGRTPTMKRMLASLGATAVLATGVVALTPAGASAAPNGCWGNAGTKTDPDGRTYTARYCHNYQGGNVYLYRQPIGYLYAGDNWFVCQSKVPEFPNPPVGDARNDWWLYTQGDTGSSHNAWGYFPANKVSGGNNYEPIPGLPVC</sequence>
<evidence type="ECO:0000256" key="1">
    <source>
        <dbReference type="SAM" id="SignalP"/>
    </source>
</evidence>
<evidence type="ECO:0008006" key="4">
    <source>
        <dbReference type="Google" id="ProtNLM"/>
    </source>
</evidence>
<accession>A0A3S9MCI7</accession>
<evidence type="ECO:0000313" key="2">
    <source>
        <dbReference type="EMBL" id="AZQ36897.1"/>
    </source>
</evidence>
<dbReference type="EMBL" id="CP034539">
    <property type="protein sequence ID" value="AZQ36897.1"/>
    <property type="molecule type" value="Genomic_DNA"/>
</dbReference>
<feature type="chain" id="PRO_5019527728" description="Secreted protein" evidence="1">
    <location>
        <begin position="45"/>
        <end position="153"/>
    </location>
</feature>
<reference evidence="2 3" key="1">
    <citation type="journal article" date="2019" name="Int. J. Syst. Evol. Microbiol.">
        <title>Streptomyces cyaneochromogenes sp. nov., a blue pigment-producing actinomycete from manganese-contaminated soil.</title>
        <authorList>
            <person name="Tang X."/>
            <person name="Zhao J."/>
            <person name="Li K."/>
            <person name="Chen Z."/>
            <person name="Sun Y."/>
            <person name="Gao J."/>
        </authorList>
    </citation>
    <scope>NUCLEOTIDE SEQUENCE [LARGE SCALE GENOMIC DNA]</scope>
    <source>
        <strain evidence="2 3">MK-45</strain>
    </source>
</reference>
<protein>
    <recommendedName>
        <fullName evidence="4">Secreted protein</fullName>
    </recommendedName>
</protein>
<keyword evidence="1" id="KW-0732">Signal</keyword>
<dbReference type="OrthoDB" id="4199650at2"/>
<dbReference type="AlphaFoldDB" id="A0A3S9MCI7"/>
<proteinExistence type="predicted"/>
<dbReference type="KEGG" id="scya:EJ357_28440"/>